<accession>A0A383BAY4</accession>
<dbReference type="EMBL" id="UINC01198847">
    <property type="protein sequence ID" value="SVE16991.1"/>
    <property type="molecule type" value="Genomic_DNA"/>
</dbReference>
<evidence type="ECO:0000313" key="1">
    <source>
        <dbReference type="EMBL" id="SVE16991.1"/>
    </source>
</evidence>
<name>A0A383BAY4_9ZZZZ</name>
<reference evidence="1" key="1">
    <citation type="submission" date="2018-05" db="EMBL/GenBank/DDBJ databases">
        <authorList>
            <person name="Lanie J.A."/>
            <person name="Ng W.-L."/>
            <person name="Kazmierczak K.M."/>
            <person name="Andrzejewski T.M."/>
            <person name="Davidsen T.M."/>
            <person name="Wayne K.J."/>
            <person name="Tettelin H."/>
            <person name="Glass J.I."/>
            <person name="Rusch D."/>
            <person name="Podicherti R."/>
            <person name="Tsui H.-C.T."/>
            <person name="Winkler M.E."/>
        </authorList>
    </citation>
    <scope>NUCLEOTIDE SEQUENCE</scope>
</reference>
<protein>
    <submittedName>
        <fullName evidence="1">Uncharacterized protein</fullName>
    </submittedName>
</protein>
<organism evidence="1">
    <name type="scientific">marine metagenome</name>
    <dbReference type="NCBI Taxonomy" id="408172"/>
    <lineage>
        <taxon>unclassified sequences</taxon>
        <taxon>metagenomes</taxon>
        <taxon>ecological metagenomes</taxon>
    </lineage>
</organism>
<proteinExistence type="predicted"/>
<dbReference type="AlphaFoldDB" id="A0A383BAY4"/>
<sequence length="26" mass="2778">TAIVLFVLVDGLKLNGCCLFSLVLNI</sequence>
<feature type="non-terminal residue" evidence="1">
    <location>
        <position position="1"/>
    </location>
</feature>
<gene>
    <name evidence="1" type="ORF">METZ01_LOCUS469845</name>
</gene>